<protein>
    <recommendedName>
        <fullName evidence="1">Photosynthesis system II assembly factor Ycf48/Hcf136-like domain-containing protein</fullName>
    </recommendedName>
</protein>
<accession>X0V9Z4</accession>
<dbReference type="EMBL" id="BARS01014846">
    <property type="protein sequence ID" value="GAF97430.1"/>
    <property type="molecule type" value="Genomic_DNA"/>
</dbReference>
<gene>
    <name evidence="2" type="ORF">S01H1_24677</name>
</gene>
<name>X0V9Z4_9ZZZZ</name>
<proteinExistence type="predicted"/>
<dbReference type="InterPro" id="IPR015943">
    <property type="entry name" value="WD40/YVTN_repeat-like_dom_sf"/>
</dbReference>
<evidence type="ECO:0000313" key="2">
    <source>
        <dbReference type="EMBL" id="GAF97430.1"/>
    </source>
</evidence>
<comment type="caution">
    <text evidence="2">The sequence shown here is derived from an EMBL/GenBank/DDBJ whole genome shotgun (WGS) entry which is preliminary data.</text>
</comment>
<dbReference type="AlphaFoldDB" id="X0V9Z4"/>
<dbReference type="InterPro" id="IPR028203">
    <property type="entry name" value="PSII_CF48-like_dom"/>
</dbReference>
<feature type="domain" description="Photosynthesis system II assembly factor Ycf48/Hcf136-like" evidence="1">
    <location>
        <begin position="107"/>
        <end position="241"/>
    </location>
</feature>
<dbReference type="Pfam" id="PF14870">
    <property type="entry name" value="PSII_BNR"/>
    <property type="match status" value="1"/>
</dbReference>
<evidence type="ECO:0000259" key="1">
    <source>
        <dbReference type="Pfam" id="PF14870"/>
    </source>
</evidence>
<feature type="non-terminal residue" evidence="2">
    <location>
        <position position="1"/>
    </location>
</feature>
<reference evidence="2" key="1">
    <citation type="journal article" date="2014" name="Front. Microbiol.">
        <title>High frequency of phylogenetically diverse reductive dehalogenase-homologous genes in deep subseafloor sedimentary metagenomes.</title>
        <authorList>
            <person name="Kawai M."/>
            <person name="Futagami T."/>
            <person name="Toyoda A."/>
            <person name="Takaki Y."/>
            <person name="Nishi S."/>
            <person name="Hori S."/>
            <person name="Arai W."/>
            <person name="Tsubouchi T."/>
            <person name="Morono Y."/>
            <person name="Uchiyama I."/>
            <person name="Ito T."/>
            <person name="Fujiyama A."/>
            <person name="Inagaki F."/>
            <person name="Takami H."/>
        </authorList>
    </citation>
    <scope>NUCLEOTIDE SEQUENCE</scope>
    <source>
        <strain evidence="2">Expedition CK06-06</strain>
    </source>
</reference>
<dbReference type="Gene3D" id="2.130.10.10">
    <property type="entry name" value="YVTN repeat-like/Quinoprotein amine dehydrogenase"/>
    <property type="match status" value="1"/>
</dbReference>
<dbReference type="SUPFAM" id="SSF110296">
    <property type="entry name" value="Oligoxyloglucan reducing end-specific cellobiohydrolase"/>
    <property type="match status" value="1"/>
</dbReference>
<organism evidence="2">
    <name type="scientific">marine sediment metagenome</name>
    <dbReference type="NCBI Taxonomy" id="412755"/>
    <lineage>
        <taxon>unclassified sequences</taxon>
        <taxon>metagenomes</taxon>
        <taxon>ecological metagenomes</taxon>
    </lineage>
</organism>
<sequence>GAIDDEIATAAVCFPTTRGTIRHIVGRGTASAVAAPAEIGWTDDLGAGCTWDQVEVGTTNGEFFQYGGSIWAHNGRNIWGGVNTGVIYFSADNGLTWTSQGAAAGANAIYSIHFVDENYGMAVGAANAFQYTSDGGEHWTSGTGPAAGDVLTGVRVIDNNRAWVTVSDGTTGELWYTNNFGTNWYPRLLPVVPDALGAIDLIDEYAIAVVGYYDGGGTDLAAIYRTFNGGYSWESHYYDTAFDSGPTYGLNAVKMCSYNHIFAVGEEVAATGVILELENAQPS</sequence>